<dbReference type="Gene3D" id="1.20.1440.60">
    <property type="entry name" value="23S rRNA-intervening sequence"/>
    <property type="match status" value="1"/>
</dbReference>
<dbReference type="InterPro" id="IPR012657">
    <property type="entry name" value="23S_rRNA-intervening_sequence"/>
</dbReference>
<dbReference type="NCBIfam" id="TIGR02436">
    <property type="entry name" value="four helix bundle protein"/>
    <property type="match status" value="1"/>
</dbReference>
<evidence type="ECO:0000313" key="1">
    <source>
        <dbReference type="EMBL" id="SVB22171.1"/>
    </source>
</evidence>
<dbReference type="Pfam" id="PF05635">
    <property type="entry name" value="23S_rRNA_IVP"/>
    <property type="match status" value="1"/>
</dbReference>
<dbReference type="NCBIfam" id="NF008912">
    <property type="entry name" value="PRK12275.1-6"/>
    <property type="match status" value="1"/>
</dbReference>
<accession>A0A382C904</accession>
<dbReference type="InterPro" id="IPR036583">
    <property type="entry name" value="23S_rRNA_IVS_sf"/>
</dbReference>
<evidence type="ECO:0008006" key="2">
    <source>
        <dbReference type="Google" id="ProtNLM"/>
    </source>
</evidence>
<name>A0A382C904_9ZZZZ</name>
<reference evidence="1" key="1">
    <citation type="submission" date="2018-05" db="EMBL/GenBank/DDBJ databases">
        <authorList>
            <person name="Lanie J.A."/>
            <person name="Ng W.-L."/>
            <person name="Kazmierczak K.M."/>
            <person name="Andrzejewski T.M."/>
            <person name="Davidsen T.M."/>
            <person name="Wayne K.J."/>
            <person name="Tettelin H."/>
            <person name="Glass J.I."/>
            <person name="Rusch D."/>
            <person name="Podicherti R."/>
            <person name="Tsui H.-C.T."/>
            <person name="Winkler M.E."/>
        </authorList>
    </citation>
    <scope>NUCLEOTIDE SEQUENCE</scope>
</reference>
<dbReference type="AlphaFoldDB" id="A0A382C904"/>
<sequence length="114" mass="13059">MPFENLEVWKRAKELSVSIYRSMANLKDFGFKDQITRSSLSIPSNIAEGMERSTEKEKARFLEIARGSAAELRTQIMIGIEIEYINKETGEQWLKETKEISAMLVGLTRSLKSK</sequence>
<organism evidence="1">
    <name type="scientific">marine metagenome</name>
    <dbReference type="NCBI Taxonomy" id="408172"/>
    <lineage>
        <taxon>unclassified sequences</taxon>
        <taxon>metagenomes</taxon>
        <taxon>ecological metagenomes</taxon>
    </lineage>
</organism>
<dbReference type="EMBL" id="UINC01033228">
    <property type="protein sequence ID" value="SVB22171.1"/>
    <property type="molecule type" value="Genomic_DNA"/>
</dbReference>
<dbReference type="PANTHER" id="PTHR38471:SF2">
    <property type="entry name" value="FOUR HELIX BUNDLE PROTEIN"/>
    <property type="match status" value="1"/>
</dbReference>
<gene>
    <name evidence="1" type="ORF">METZ01_LOCUS175025</name>
</gene>
<dbReference type="CDD" id="cd16377">
    <property type="entry name" value="23S_rRNA_IVP_like"/>
    <property type="match status" value="1"/>
</dbReference>
<dbReference type="SUPFAM" id="SSF158446">
    <property type="entry name" value="IVS-encoded protein-like"/>
    <property type="match status" value="1"/>
</dbReference>
<dbReference type="PANTHER" id="PTHR38471">
    <property type="entry name" value="FOUR HELIX BUNDLE PROTEIN"/>
    <property type="match status" value="1"/>
</dbReference>
<protein>
    <recommendedName>
        <fullName evidence="2">Four helix bundle protein</fullName>
    </recommendedName>
</protein>
<proteinExistence type="predicted"/>